<sequence>MSTDTPAAVAAHTHSLSALDSATDAELAAMADIADGATVVALGEGAHFVAEFGAARRRLLRYLVEQLGFTVLAFEFGFAEAFALDAWLRGDGPEAALSDLAGTMASGLDTTMALWLRRYNATAQRPVRLIGVDVPVAGGTLRPALEPLIAYLDRVDPEQTPLARRALDISARVEGDSAAAVAPRWAALDESDRTALAAALSRLSVRMRALEPLYLARGDRESYELARRHLDVAVHTEYMFTSMHELLYGTGGLPMDPTARDWLMADTLRWHLDRLPGEARVVLMAHNNHIQKTPIEFEPGRIAAYPMGYYLAESLGDAYHTVAFTHTADTVPEMVLDTGHPLGFRVEETATPTPTSGSFEDAVAAAGFAKSVSLTNLRPLRGDSDIELTSLRSQSVSMPIAVAEAFDAVLTVPTTTNAYRE</sequence>
<dbReference type="InterPro" id="IPR052036">
    <property type="entry name" value="Hydrolase/PRTase-associated"/>
</dbReference>
<proteinExistence type="predicted"/>
<dbReference type="InterPro" id="IPR016273">
    <property type="entry name" value="Emycin_Estase_proteobac"/>
</dbReference>
<comment type="caution">
    <text evidence="1">The sequence shown here is derived from an EMBL/GenBank/DDBJ whole genome shotgun (WGS) entry which is preliminary data.</text>
</comment>
<protein>
    <submittedName>
        <fullName evidence="1">Erythromycin esterase</fullName>
    </submittedName>
</protein>
<dbReference type="Pfam" id="PF05139">
    <property type="entry name" value="Erythro_esteras"/>
    <property type="match status" value="1"/>
</dbReference>
<evidence type="ECO:0000313" key="1">
    <source>
        <dbReference type="EMBL" id="RDI65261.1"/>
    </source>
</evidence>
<dbReference type="PIRSF" id="PIRSF000880">
    <property type="entry name" value="Eryth_est"/>
    <property type="match status" value="1"/>
</dbReference>
<dbReference type="InterPro" id="IPR007815">
    <property type="entry name" value="Emycin_Estase"/>
</dbReference>
<accession>A0A370I555</accession>
<dbReference type="EMBL" id="QQBC01000006">
    <property type="protein sequence ID" value="RDI65261.1"/>
    <property type="molecule type" value="Genomic_DNA"/>
</dbReference>
<dbReference type="Gene3D" id="3.40.1660.10">
    <property type="entry name" value="EreA-like (biosynthetic domain)"/>
    <property type="match status" value="1"/>
</dbReference>
<evidence type="ECO:0000313" key="2">
    <source>
        <dbReference type="Proteomes" id="UP000254869"/>
    </source>
</evidence>
<dbReference type="Gene3D" id="3.30.1870.10">
    <property type="entry name" value="EreA-like, domain 2"/>
    <property type="match status" value="1"/>
</dbReference>
<dbReference type="Gene3D" id="1.20.1440.30">
    <property type="entry name" value="Biosynthetic Protein domain"/>
    <property type="match status" value="1"/>
</dbReference>
<dbReference type="AlphaFoldDB" id="A0A370I555"/>
<name>A0A370I555_9NOCA</name>
<reference evidence="1 2" key="1">
    <citation type="submission" date="2018-07" db="EMBL/GenBank/DDBJ databases">
        <title>Genomic Encyclopedia of Type Strains, Phase IV (KMG-IV): sequencing the most valuable type-strain genomes for metagenomic binning, comparative biology and taxonomic classification.</title>
        <authorList>
            <person name="Goeker M."/>
        </authorList>
    </citation>
    <scope>NUCLEOTIDE SEQUENCE [LARGE SCALE GENOMIC DNA]</scope>
    <source>
        <strain evidence="1 2">DSM 44290</strain>
    </source>
</reference>
<dbReference type="Proteomes" id="UP000254869">
    <property type="component" value="Unassembled WGS sequence"/>
</dbReference>
<dbReference type="PANTHER" id="PTHR31299">
    <property type="entry name" value="ESTERASE, PUTATIVE (AFU_ORTHOLOGUE AFUA_1G05850)-RELATED"/>
    <property type="match status" value="1"/>
</dbReference>
<dbReference type="CDD" id="cd14728">
    <property type="entry name" value="Ere-like"/>
    <property type="match status" value="1"/>
</dbReference>
<dbReference type="SUPFAM" id="SSF159501">
    <property type="entry name" value="EreA/ChaN-like"/>
    <property type="match status" value="1"/>
</dbReference>
<dbReference type="PANTHER" id="PTHR31299:SF0">
    <property type="entry name" value="ESTERASE, PUTATIVE (AFU_ORTHOLOGUE AFUA_1G05850)-RELATED"/>
    <property type="match status" value="1"/>
</dbReference>
<keyword evidence="2" id="KW-1185">Reference proteome</keyword>
<dbReference type="GO" id="GO:0046677">
    <property type="term" value="P:response to antibiotic"/>
    <property type="evidence" value="ECO:0007669"/>
    <property type="project" value="InterPro"/>
</dbReference>
<organism evidence="1 2">
    <name type="scientific">Nocardia pseudobrasiliensis</name>
    <dbReference type="NCBI Taxonomy" id="45979"/>
    <lineage>
        <taxon>Bacteria</taxon>
        <taxon>Bacillati</taxon>
        <taxon>Actinomycetota</taxon>
        <taxon>Actinomycetes</taxon>
        <taxon>Mycobacteriales</taxon>
        <taxon>Nocardiaceae</taxon>
        <taxon>Nocardia</taxon>
    </lineage>
</organism>
<gene>
    <name evidence="1" type="ORF">DFR76_106130</name>
</gene>
<dbReference type="STRING" id="1210086.GCA_001613105_06767"/>
<dbReference type="RefSeq" id="WP_068006374.1">
    <property type="nucleotide sequence ID" value="NZ_QQBC01000006.1"/>
</dbReference>